<gene>
    <name evidence="3" type="ORF">OLEA9_A007539</name>
</gene>
<dbReference type="EMBL" id="CACTIH010003840">
    <property type="protein sequence ID" value="CAA2986096.1"/>
    <property type="molecule type" value="Genomic_DNA"/>
</dbReference>
<dbReference type="Pfam" id="PF09331">
    <property type="entry name" value="DUF1985"/>
    <property type="match status" value="1"/>
</dbReference>
<evidence type="ECO:0000313" key="3">
    <source>
        <dbReference type="EMBL" id="CAA2986096.1"/>
    </source>
</evidence>
<feature type="region of interest" description="Disordered" evidence="1">
    <location>
        <begin position="157"/>
        <end position="258"/>
    </location>
</feature>
<organism evidence="3 4">
    <name type="scientific">Olea europaea subsp. europaea</name>
    <dbReference type="NCBI Taxonomy" id="158383"/>
    <lineage>
        <taxon>Eukaryota</taxon>
        <taxon>Viridiplantae</taxon>
        <taxon>Streptophyta</taxon>
        <taxon>Embryophyta</taxon>
        <taxon>Tracheophyta</taxon>
        <taxon>Spermatophyta</taxon>
        <taxon>Magnoliopsida</taxon>
        <taxon>eudicotyledons</taxon>
        <taxon>Gunneridae</taxon>
        <taxon>Pentapetalae</taxon>
        <taxon>asterids</taxon>
        <taxon>lamiids</taxon>
        <taxon>Lamiales</taxon>
        <taxon>Oleaceae</taxon>
        <taxon>Oleeae</taxon>
        <taxon>Olea</taxon>
    </lineage>
</organism>
<dbReference type="OrthoDB" id="1750169at2759"/>
<keyword evidence="4" id="KW-1185">Reference proteome</keyword>
<accession>A0A8S0S2X0</accession>
<reference evidence="3 4" key="1">
    <citation type="submission" date="2019-12" db="EMBL/GenBank/DDBJ databases">
        <authorList>
            <person name="Alioto T."/>
            <person name="Alioto T."/>
            <person name="Gomez Garrido J."/>
        </authorList>
    </citation>
    <scope>NUCLEOTIDE SEQUENCE [LARGE SCALE GENOMIC DNA]</scope>
</reference>
<proteinExistence type="predicted"/>
<dbReference type="PANTHER" id="PTHR48449:SF1">
    <property type="entry name" value="DUF1985 DOMAIN-CONTAINING PROTEIN"/>
    <property type="match status" value="1"/>
</dbReference>
<feature type="domain" description="DUF1985" evidence="2">
    <location>
        <begin position="39"/>
        <end position="94"/>
    </location>
</feature>
<dbReference type="PANTHER" id="PTHR48449">
    <property type="entry name" value="DUF1985 DOMAIN-CONTAINING PROTEIN"/>
    <property type="match status" value="1"/>
</dbReference>
<dbReference type="InterPro" id="IPR015410">
    <property type="entry name" value="DUF1985"/>
</dbReference>
<feature type="region of interest" description="Disordered" evidence="1">
    <location>
        <begin position="311"/>
        <end position="337"/>
    </location>
</feature>
<comment type="caution">
    <text evidence="3">The sequence shown here is derived from an EMBL/GenBank/DDBJ whole genome shotgun (WGS) entry which is preliminary data.</text>
</comment>
<dbReference type="Proteomes" id="UP000594638">
    <property type="component" value="Unassembled WGS sequence"/>
</dbReference>
<evidence type="ECO:0000259" key="2">
    <source>
        <dbReference type="Pfam" id="PF09331"/>
    </source>
</evidence>
<evidence type="ECO:0000256" key="1">
    <source>
        <dbReference type="SAM" id="MobiDB-lite"/>
    </source>
</evidence>
<feature type="region of interest" description="Disordered" evidence="1">
    <location>
        <begin position="364"/>
        <end position="404"/>
    </location>
</feature>
<name>A0A8S0S2X0_OLEEU</name>
<dbReference type="AlphaFoldDB" id="A0A8S0S2X0"/>
<evidence type="ECO:0000313" key="4">
    <source>
        <dbReference type="Proteomes" id="UP000594638"/>
    </source>
</evidence>
<sequence>MDHFDERHREDIRNSSLGYLADVSDIQFSVQLIQQLVFRTIRTDKLYELWFSVQGHLMRLGLQEYALVTGLRCGAFSEGAESNRMLELRRLKERRLLHGFWGTWVKKFQKAKRRKEKEIMYTVHGLPIAMQVWAYEVLSKVGETFCRASRTVVVPQFNASGNDGRDGGHAAREDSKDEASKGGRSEEQTSRGDDEKGASGSDPDNEDTGESHGEGSSAGEDTHEGARGTSSSPRPPQDPSPDRRSTTQARAVGTSVPGLSREDMEELLLDQRILFEMRLWTVKLEIQQHVTSECTSLQEFLGSLVARAGPTTAEPATRAEKEADVSGSLPEDVYGGPAKPCPYKSDIAIDTWNMQDAVDIAPSQDDLNLPVPATSKEVQGATEPSNDVGDDNEEADGCDTTDGNGVVTKVTALRSVPEARAGVPTMTRCSAWLR</sequence>
<feature type="compositionally biased region" description="Basic and acidic residues" evidence="1">
    <location>
        <begin position="163"/>
        <end position="197"/>
    </location>
</feature>
<dbReference type="Gramene" id="OE9A007539T1">
    <property type="protein sequence ID" value="OE9A007539C1"/>
    <property type="gene ID" value="OE9A007539"/>
</dbReference>
<feature type="compositionally biased region" description="Acidic residues" evidence="1">
    <location>
        <begin position="388"/>
        <end position="399"/>
    </location>
</feature>
<protein>
    <recommendedName>
        <fullName evidence="2">DUF1985 domain-containing protein</fullName>
    </recommendedName>
</protein>